<dbReference type="Proteomes" id="UP000092177">
    <property type="component" value="Chromosome 6"/>
</dbReference>
<evidence type="ECO:0000256" key="1">
    <source>
        <dbReference type="SAM" id="MobiDB-lite"/>
    </source>
</evidence>
<feature type="compositionally biased region" description="Polar residues" evidence="1">
    <location>
        <begin position="28"/>
        <end position="38"/>
    </location>
</feature>
<dbReference type="RefSeq" id="XP_018156618.1">
    <property type="nucleotide sequence ID" value="XM_018304595.1"/>
</dbReference>
<accession>A0A1B7Y800</accession>
<gene>
    <name evidence="2" type="ORF">CH63R_09621</name>
</gene>
<name>A0A1B7Y800_COLHI</name>
<dbReference type="AlphaFoldDB" id="A0A1B7Y800"/>
<keyword evidence="3" id="KW-1185">Reference proteome</keyword>
<dbReference type="EMBL" id="LTAN01000006">
    <property type="protein sequence ID" value="OBR08100.1"/>
    <property type="molecule type" value="Genomic_DNA"/>
</dbReference>
<feature type="compositionally biased region" description="Pro residues" evidence="1">
    <location>
        <begin position="45"/>
        <end position="59"/>
    </location>
</feature>
<dbReference type="GeneID" id="28868702"/>
<evidence type="ECO:0000313" key="3">
    <source>
        <dbReference type="Proteomes" id="UP000092177"/>
    </source>
</evidence>
<evidence type="ECO:0000313" key="2">
    <source>
        <dbReference type="EMBL" id="OBR08100.1"/>
    </source>
</evidence>
<protein>
    <submittedName>
        <fullName evidence="2">Uncharacterized protein</fullName>
    </submittedName>
</protein>
<proteinExistence type="predicted"/>
<sequence length="222" mass="24357">MNTASAEAPKPSESLPHCYLPGYAPMSVSPSRFQSPPSQAALPRHTPPPAPGPKALPRPPDSHERYADTLNTVALPDSKHPLVQDLVCNIIEEDVTTSNELARLVHTSIAGYPRTRHADVRVELGLQLPKIQTARDCTVAALSADQKATLESQLEVQKRAMNAASRREKYISFLDATWNGRAAWLRPPYYKRSVPPGLNVVGCIRSITISALSIRLPLESLW</sequence>
<feature type="region of interest" description="Disordered" evidence="1">
    <location>
        <begin position="1"/>
        <end position="65"/>
    </location>
</feature>
<reference evidence="3" key="1">
    <citation type="journal article" date="2017" name="BMC Genomics">
        <title>Gapless genome assembly of Colletotrichum higginsianum reveals chromosome structure and association of transposable elements with secondary metabolite gene clusters.</title>
        <authorList>
            <person name="Dallery J.-F."/>
            <person name="Lapalu N."/>
            <person name="Zampounis A."/>
            <person name="Pigne S."/>
            <person name="Luyten I."/>
            <person name="Amselem J."/>
            <person name="Wittenberg A.H.J."/>
            <person name="Zhou S."/>
            <person name="de Queiroz M.V."/>
            <person name="Robin G.P."/>
            <person name="Auger A."/>
            <person name="Hainaut M."/>
            <person name="Henrissat B."/>
            <person name="Kim K.-T."/>
            <person name="Lee Y.-H."/>
            <person name="Lespinet O."/>
            <person name="Schwartz D.C."/>
            <person name="Thon M.R."/>
            <person name="O'Connell R.J."/>
        </authorList>
    </citation>
    <scope>NUCLEOTIDE SEQUENCE [LARGE SCALE GENOMIC DNA]</scope>
    <source>
        <strain evidence="3">IMI 349063</strain>
    </source>
</reference>
<dbReference type="VEuPathDB" id="FungiDB:CH63R_09621"/>
<dbReference type="KEGG" id="chig:CH63R_09621"/>
<organism evidence="2 3">
    <name type="scientific">Colletotrichum higginsianum (strain IMI 349063)</name>
    <name type="common">Crucifer anthracnose fungus</name>
    <dbReference type="NCBI Taxonomy" id="759273"/>
    <lineage>
        <taxon>Eukaryota</taxon>
        <taxon>Fungi</taxon>
        <taxon>Dikarya</taxon>
        <taxon>Ascomycota</taxon>
        <taxon>Pezizomycotina</taxon>
        <taxon>Sordariomycetes</taxon>
        <taxon>Hypocreomycetidae</taxon>
        <taxon>Glomerellales</taxon>
        <taxon>Glomerellaceae</taxon>
        <taxon>Colletotrichum</taxon>
        <taxon>Colletotrichum destructivum species complex</taxon>
    </lineage>
</organism>
<comment type="caution">
    <text evidence="2">The sequence shown here is derived from an EMBL/GenBank/DDBJ whole genome shotgun (WGS) entry which is preliminary data.</text>
</comment>